<evidence type="ECO:0000256" key="4">
    <source>
        <dbReference type="ARBA" id="ARBA00022989"/>
    </source>
</evidence>
<protein>
    <recommendedName>
        <fullName evidence="10">Chloride channel protein</fullName>
    </recommendedName>
</protein>
<reference evidence="8 9" key="1">
    <citation type="submission" date="2018-11" db="EMBL/GenBank/DDBJ databases">
        <authorList>
            <consortium name="Pathogen Informatics"/>
        </authorList>
    </citation>
    <scope>NUCLEOTIDE SEQUENCE [LARGE SCALE GENOMIC DNA]</scope>
</reference>
<dbReference type="AlphaFoldDB" id="A0A3P7P7H2"/>
<dbReference type="InterPro" id="IPR051280">
    <property type="entry name" value="Cl-channel/antiporter"/>
</dbReference>
<organism evidence="8 9">
    <name type="scientific">Dibothriocephalus latus</name>
    <name type="common">Fish tapeworm</name>
    <name type="synonym">Diphyllobothrium latum</name>
    <dbReference type="NCBI Taxonomy" id="60516"/>
    <lineage>
        <taxon>Eukaryota</taxon>
        <taxon>Metazoa</taxon>
        <taxon>Spiralia</taxon>
        <taxon>Lophotrochozoa</taxon>
        <taxon>Platyhelminthes</taxon>
        <taxon>Cestoda</taxon>
        <taxon>Eucestoda</taxon>
        <taxon>Diphyllobothriidea</taxon>
        <taxon>Diphyllobothriidae</taxon>
        <taxon>Dibothriocephalus</taxon>
    </lineage>
</organism>
<evidence type="ECO:0000256" key="3">
    <source>
        <dbReference type="ARBA" id="ARBA00022737"/>
    </source>
</evidence>
<keyword evidence="2 7" id="KW-0812">Transmembrane</keyword>
<gene>
    <name evidence="8" type="ORF">DILT_LOCUS9817</name>
</gene>
<evidence type="ECO:0000313" key="8">
    <source>
        <dbReference type="EMBL" id="VDN13986.1"/>
    </source>
</evidence>
<sequence length="119" mass="12563">MPTSNTSEGSLRRRRQGFVFRQYRKDWLLLIPGFAWCLSNTVPVTIAAVLVTLLSPVAAGSGIPQVKCYLNGINVPFMMRAKTMFVKGIGVVLAVSGGLAAGKEGPMIHIGSATAAGLS</sequence>
<evidence type="ECO:0000256" key="5">
    <source>
        <dbReference type="ARBA" id="ARBA00023122"/>
    </source>
</evidence>
<feature type="transmembrane region" description="Helical" evidence="7">
    <location>
        <begin position="27"/>
        <end position="54"/>
    </location>
</feature>
<name>A0A3P7P7H2_DIBLA</name>
<dbReference type="InterPro" id="IPR014743">
    <property type="entry name" value="Cl-channel_core"/>
</dbReference>
<dbReference type="Pfam" id="PF00654">
    <property type="entry name" value="Voltage_CLC"/>
    <property type="match status" value="1"/>
</dbReference>
<feature type="transmembrane region" description="Helical" evidence="7">
    <location>
        <begin position="84"/>
        <end position="102"/>
    </location>
</feature>
<dbReference type="SUPFAM" id="SSF81340">
    <property type="entry name" value="Clc chloride channel"/>
    <property type="match status" value="1"/>
</dbReference>
<dbReference type="EMBL" id="UYRU01057942">
    <property type="protein sequence ID" value="VDN13986.1"/>
    <property type="molecule type" value="Genomic_DNA"/>
</dbReference>
<evidence type="ECO:0000313" key="9">
    <source>
        <dbReference type="Proteomes" id="UP000281553"/>
    </source>
</evidence>
<evidence type="ECO:0000256" key="1">
    <source>
        <dbReference type="ARBA" id="ARBA00004141"/>
    </source>
</evidence>
<keyword evidence="6 7" id="KW-0472">Membrane</keyword>
<keyword evidence="5" id="KW-0129">CBS domain</keyword>
<dbReference type="Gene3D" id="1.10.3080.10">
    <property type="entry name" value="Clc chloride channel"/>
    <property type="match status" value="1"/>
</dbReference>
<proteinExistence type="predicted"/>
<keyword evidence="9" id="KW-1185">Reference proteome</keyword>
<dbReference type="GO" id="GO:0005765">
    <property type="term" value="C:lysosomal membrane"/>
    <property type="evidence" value="ECO:0007669"/>
    <property type="project" value="TreeGrafter"/>
</dbReference>
<dbReference type="PANTHER" id="PTHR11689">
    <property type="entry name" value="CHLORIDE CHANNEL PROTEIN CLC FAMILY MEMBER"/>
    <property type="match status" value="1"/>
</dbReference>
<keyword evidence="4 7" id="KW-1133">Transmembrane helix</keyword>
<feature type="non-terminal residue" evidence="8">
    <location>
        <position position="119"/>
    </location>
</feature>
<evidence type="ECO:0008006" key="10">
    <source>
        <dbReference type="Google" id="ProtNLM"/>
    </source>
</evidence>
<evidence type="ECO:0000256" key="2">
    <source>
        <dbReference type="ARBA" id="ARBA00022692"/>
    </source>
</evidence>
<evidence type="ECO:0000256" key="6">
    <source>
        <dbReference type="ARBA" id="ARBA00023136"/>
    </source>
</evidence>
<evidence type="ECO:0000256" key="7">
    <source>
        <dbReference type="SAM" id="Phobius"/>
    </source>
</evidence>
<accession>A0A3P7P7H2</accession>
<dbReference type="PANTHER" id="PTHR11689:SF136">
    <property type="entry name" value="H(+)_CL(-) EXCHANGE TRANSPORTER 7"/>
    <property type="match status" value="1"/>
</dbReference>
<dbReference type="InterPro" id="IPR001807">
    <property type="entry name" value="ClC"/>
</dbReference>
<dbReference type="OrthoDB" id="428525at2759"/>
<dbReference type="GO" id="GO:0015108">
    <property type="term" value="F:chloride transmembrane transporter activity"/>
    <property type="evidence" value="ECO:0007669"/>
    <property type="project" value="InterPro"/>
</dbReference>
<dbReference type="PRINTS" id="PR00762">
    <property type="entry name" value="CLCHANNEL"/>
</dbReference>
<dbReference type="Proteomes" id="UP000281553">
    <property type="component" value="Unassembled WGS sequence"/>
</dbReference>
<comment type="subcellular location">
    <subcellularLocation>
        <location evidence="1">Membrane</location>
        <topology evidence="1">Multi-pass membrane protein</topology>
    </subcellularLocation>
</comment>
<keyword evidence="3" id="KW-0677">Repeat</keyword>